<comment type="similarity">
    <text evidence="1">Belongs to the DNase II family.</text>
</comment>
<protein>
    <submittedName>
        <fullName evidence="6">Deoxyribonuclease-2-alpha-like</fullName>
    </submittedName>
</protein>
<dbReference type="Pfam" id="PF03265">
    <property type="entry name" value="DNase_II"/>
    <property type="match status" value="1"/>
</dbReference>
<dbReference type="OrthoDB" id="10261598at2759"/>
<dbReference type="Proteomes" id="UP000694844">
    <property type="component" value="Chromosome 3"/>
</dbReference>
<evidence type="ECO:0000256" key="3">
    <source>
        <dbReference type="SAM" id="MobiDB-lite"/>
    </source>
</evidence>
<evidence type="ECO:0000256" key="2">
    <source>
        <dbReference type="ARBA" id="ARBA00022801"/>
    </source>
</evidence>
<dbReference type="GO" id="GO:0004531">
    <property type="term" value="F:deoxyribonuclease II activity"/>
    <property type="evidence" value="ECO:0007669"/>
    <property type="project" value="InterPro"/>
</dbReference>
<keyword evidence="2" id="KW-0378">Hydrolase</keyword>
<gene>
    <name evidence="6" type="primary">LOC111123225</name>
</gene>
<feature type="signal peptide" evidence="4">
    <location>
        <begin position="1"/>
        <end position="19"/>
    </location>
</feature>
<sequence length="352" mass="40264">MEVILASLFFLIFFNDVDCSLSCKNPQGNDVEWFIMYKLPATTLLGAIKTNGTEFYYIDKSLNSFEYYEVDIAKKRLNPLYRTLKPIYNKAPVSYAMYNDQPPVGYAASGCGHSKGVFAFDKEQGFWIVSSVPNFPAPLSNGYEYYKSQFRYAQTLICITLKSIYLDVIKLISKITIPYIYDGKNVEKINPIPSTIRNKFSLETVGGTAFEVFAKSFKFKKDIYNDFMGPSVGELLVKTWTHTLPKAKWVKKVNKICFDDHMKFNSGVDHSKWAVSVNTDLLCIGDINREEKQFKRGGLAICFNGENVAKAFRNLYDNCSKEQKGVKKYGKRSKKIRKPEKPQSKCKTVNWP</sequence>
<dbReference type="PANTHER" id="PTHR10858:SF23">
    <property type="entry name" value="DEOXYRIBONUCLEASE II"/>
    <property type="match status" value="1"/>
</dbReference>
<dbReference type="RefSeq" id="XP_022321123.1">
    <property type="nucleotide sequence ID" value="XM_022465415.1"/>
</dbReference>
<dbReference type="CDD" id="cd09120">
    <property type="entry name" value="PLDc_DNaseII_1"/>
    <property type="match status" value="1"/>
</dbReference>
<name>A0A8B8CZ75_CRAVI</name>
<evidence type="ECO:0000313" key="6">
    <source>
        <dbReference type="RefSeq" id="XP_022321123.1"/>
    </source>
</evidence>
<dbReference type="GeneID" id="111123225"/>
<feature type="region of interest" description="Disordered" evidence="3">
    <location>
        <begin position="325"/>
        <end position="352"/>
    </location>
</feature>
<evidence type="ECO:0000256" key="1">
    <source>
        <dbReference type="ARBA" id="ARBA00007527"/>
    </source>
</evidence>
<keyword evidence="4" id="KW-0732">Signal</keyword>
<organism evidence="5 6">
    <name type="scientific">Crassostrea virginica</name>
    <name type="common">Eastern oyster</name>
    <dbReference type="NCBI Taxonomy" id="6565"/>
    <lineage>
        <taxon>Eukaryota</taxon>
        <taxon>Metazoa</taxon>
        <taxon>Spiralia</taxon>
        <taxon>Lophotrochozoa</taxon>
        <taxon>Mollusca</taxon>
        <taxon>Bivalvia</taxon>
        <taxon>Autobranchia</taxon>
        <taxon>Pteriomorphia</taxon>
        <taxon>Ostreida</taxon>
        <taxon>Ostreoidea</taxon>
        <taxon>Ostreidae</taxon>
        <taxon>Crassostrea</taxon>
    </lineage>
</organism>
<keyword evidence="5" id="KW-1185">Reference proteome</keyword>
<accession>A0A8B8CZ75</accession>
<feature type="chain" id="PRO_5034563988" evidence="4">
    <location>
        <begin position="20"/>
        <end position="352"/>
    </location>
</feature>
<evidence type="ECO:0000313" key="5">
    <source>
        <dbReference type="Proteomes" id="UP000694844"/>
    </source>
</evidence>
<dbReference type="InterPro" id="IPR004947">
    <property type="entry name" value="DNase_II"/>
</dbReference>
<reference evidence="6" key="1">
    <citation type="submission" date="2025-08" db="UniProtKB">
        <authorList>
            <consortium name="RefSeq"/>
        </authorList>
    </citation>
    <scope>IDENTIFICATION</scope>
    <source>
        <tissue evidence="6">Whole sample</tissue>
    </source>
</reference>
<dbReference type="KEGG" id="cvn:111123225"/>
<proteinExistence type="inferred from homology"/>
<dbReference type="PANTHER" id="PTHR10858">
    <property type="entry name" value="DEOXYRIBONUCLEASE II"/>
    <property type="match status" value="1"/>
</dbReference>
<dbReference type="GO" id="GO:0006309">
    <property type="term" value="P:apoptotic DNA fragmentation"/>
    <property type="evidence" value="ECO:0007669"/>
    <property type="project" value="TreeGrafter"/>
</dbReference>
<feature type="compositionally biased region" description="Basic residues" evidence="3">
    <location>
        <begin position="326"/>
        <end position="338"/>
    </location>
</feature>
<evidence type="ECO:0000256" key="4">
    <source>
        <dbReference type="SAM" id="SignalP"/>
    </source>
</evidence>
<dbReference type="AlphaFoldDB" id="A0A8B8CZ75"/>